<dbReference type="InterPro" id="IPR018958">
    <property type="entry name" value="Knr4/Smi1-like_dom"/>
</dbReference>
<evidence type="ECO:0000259" key="1">
    <source>
        <dbReference type="Pfam" id="PF09346"/>
    </source>
</evidence>
<dbReference type="Gene3D" id="3.40.1580.10">
    <property type="entry name" value="SMI1/KNR4-like"/>
    <property type="match status" value="1"/>
</dbReference>
<name>A0A7X1EA06_9BACT</name>
<reference evidence="2 3" key="1">
    <citation type="submission" date="2020-07" db="EMBL/GenBank/DDBJ databases">
        <authorList>
            <person name="Feng X."/>
        </authorList>
    </citation>
    <scope>NUCLEOTIDE SEQUENCE [LARGE SCALE GENOMIC DNA]</scope>
    <source>
        <strain evidence="2 3">JCM23202</strain>
    </source>
</reference>
<feature type="domain" description="Knr4/Smi1-like" evidence="1">
    <location>
        <begin position="4"/>
        <end position="110"/>
    </location>
</feature>
<sequence>MNGESIEMISSELSLTIPDEIKKFLAEVNHLPKRILEEKEILRDPAAVIALNKELRKEGYYHLPWFDHFFAIGSDPGHMIYYFDLSHDSPPAVLANHDYDCIYEYEILAHEPEMLVEYLKEMAEEWDKE</sequence>
<dbReference type="Pfam" id="PF09346">
    <property type="entry name" value="SMI1_KNR4"/>
    <property type="match status" value="1"/>
</dbReference>
<keyword evidence="3" id="KW-1185">Reference proteome</keyword>
<evidence type="ECO:0000313" key="2">
    <source>
        <dbReference type="EMBL" id="MBC2606307.1"/>
    </source>
</evidence>
<gene>
    <name evidence="2" type="ORF">H5P27_09625</name>
</gene>
<dbReference type="Proteomes" id="UP000526501">
    <property type="component" value="Unassembled WGS sequence"/>
</dbReference>
<dbReference type="EMBL" id="JACHVC010000010">
    <property type="protein sequence ID" value="MBC2606307.1"/>
    <property type="molecule type" value="Genomic_DNA"/>
</dbReference>
<protein>
    <submittedName>
        <fullName evidence="2">SMI1/KNR4 family protein</fullName>
    </submittedName>
</protein>
<dbReference type="RefSeq" id="WP_185660194.1">
    <property type="nucleotide sequence ID" value="NZ_CAWPOO010000010.1"/>
</dbReference>
<dbReference type="SUPFAM" id="SSF160631">
    <property type="entry name" value="SMI1/KNR4-like"/>
    <property type="match status" value="1"/>
</dbReference>
<comment type="caution">
    <text evidence="2">The sequence shown here is derived from an EMBL/GenBank/DDBJ whole genome shotgun (WGS) entry which is preliminary data.</text>
</comment>
<accession>A0A7X1EA06</accession>
<organism evidence="2 3">
    <name type="scientific">Pelagicoccus albus</name>
    <dbReference type="NCBI Taxonomy" id="415222"/>
    <lineage>
        <taxon>Bacteria</taxon>
        <taxon>Pseudomonadati</taxon>
        <taxon>Verrucomicrobiota</taxon>
        <taxon>Opitutia</taxon>
        <taxon>Puniceicoccales</taxon>
        <taxon>Pelagicoccaceae</taxon>
        <taxon>Pelagicoccus</taxon>
    </lineage>
</organism>
<evidence type="ECO:0000313" key="3">
    <source>
        <dbReference type="Proteomes" id="UP000526501"/>
    </source>
</evidence>
<proteinExistence type="predicted"/>
<dbReference type="InterPro" id="IPR037883">
    <property type="entry name" value="Knr4/Smi1-like_sf"/>
</dbReference>
<dbReference type="AlphaFoldDB" id="A0A7X1EA06"/>